<keyword evidence="3" id="KW-1185">Reference proteome</keyword>
<sequence>MPGVLLVTSLLLPTTEARAECCGGWPDCVVGSDACNIFCCNCSGPCSNFGVSCSNGPVSVSGVLGYCPGYDNCGNSGFCGPGYQCCNNNQSCCGSSKAADEAEGAQGTPVQKAVEASFAKTSTEANQSKASTDATQRCLERFKSIDTDKNGSVSQAEFLAWAKKNNLPHSRAELDKVFNELDKDNSKSIEIVEFDAQAAQDGKAGKK</sequence>
<dbReference type="AlphaFoldDB" id="A0A1L9BKE9"/>
<dbReference type="PROSITE" id="PS00018">
    <property type="entry name" value="EF_HAND_1"/>
    <property type="match status" value="2"/>
</dbReference>
<reference evidence="2 3" key="2">
    <citation type="submission" date="2016-12" db="EMBL/GenBank/DDBJ databases">
        <title>Draft Genome Sequence of Cystobacter ferrugineus Strain Cbfe23.</title>
        <authorList>
            <person name="Akbar S."/>
            <person name="Dowd S.E."/>
            <person name="Stevens D.C."/>
        </authorList>
    </citation>
    <scope>NUCLEOTIDE SEQUENCE [LARGE SCALE GENOMIC DNA]</scope>
    <source>
        <strain evidence="2 3">Cbfe23</strain>
    </source>
</reference>
<evidence type="ECO:0000313" key="2">
    <source>
        <dbReference type="EMBL" id="OJH42727.1"/>
    </source>
</evidence>
<organism evidence="2 3">
    <name type="scientific">Cystobacter ferrugineus</name>
    <dbReference type="NCBI Taxonomy" id="83449"/>
    <lineage>
        <taxon>Bacteria</taxon>
        <taxon>Pseudomonadati</taxon>
        <taxon>Myxococcota</taxon>
        <taxon>Myxococcia</taxon>
        <taxon>Myxococcales</taxon>
        <taxon>Cystobacterineae</taxon>
        <taxon>Archangiaceae</taxon>
        <taxon>Cystobacter</taxon>
    </lineage>
</organism>
<proteinExistence type="predicted"/>
<dbReference type="InterPro" id="IPR002048">
    <property type="entry name" value="EF_hand_dom"/>
</dbReference>
<dbReference type="Pfam" id="PF13499">
    <property type="entry name" value="EF-hand_7"/>
    <property type="match status" value="1"/>
</dbReference>
<dbReference type="SMART" id="SM00054">
    <property type="entry name" value="EFh"/>
    <property type="match status" value="2"/>
</dbReference>
<dbReference type="InterPro" id="IPR018247">
    <property type="entry name" value="EF_Hand_1_Ca_BS"/>
</dbReference>
<name>A0A1L9BKE9_9BACT</name>
<dbReference type="InterPro" id="IPR011992">
    <property type="entry name" value="EF-hand-dom_pair"/>
</dbReference>
<protein>
    <recommendedName>
        <fullName evidence="1">EF-hand domain-containing protein</fullName>
    </recommendedName>
</protein>
<gene>
    <name evidence="2" type="ORF">BON30_05995</name>
</gene>
<dbReference type="SUPFAM" id="SSF47473">
    <property type="entry name" value="EF-hand"/>
    <property type="match status" value="1"/>
</dbReference>
<dbReference type="EMBL" id="MPIN01000001">
    <property type="protein sequence ID" value="OJH42727.1"/>
    <property type="molecule type" value="Genomic_DNA"/>
</dbReference>
<evidence type="ECO:0000259" key="1">
    <source>
        <dbReference type="PROSITE" id="PS50222"/>
    </source>
</evidence>
<comment type="caution">
    <text evidence="2">The sequence shown here is derived from an EMBL/GenBank/DDBJ whole genome shotgun (WGS) entry which is preliminary data.</text>
</comment>
<dbReference type="GO" id="GO:0005509">
    <property type="term" value="F:calcium ion binding"/>
    <property type="evidence" value="ECO:0007669"/>
    <property type="project" value="InterPro"/>
</dbReference>
<dbReference type="Gene3D" id="1.10.238.10">
    <property type="entry name" value="EF-hand"/>
    <property type="match status" value="1"/>
</dbReference>
<dbReference type="PROSITE" id="PS50222">
    <property type="entry name" value="EF_HAND_2"/>
    <property type="match status" value="2"/>
</dbReference>
<feature type="domain" description="EF-hand" evidence="1">
    <location>
        <begin position="133"/>
        <end position="168"/>
    </location>
</feature>
<dbReference type="CDD" id="cd00051">
    <property type="entry name" value="EFh"/>
    <property type="match status" value="1"/>
</dbReference>
<reference evidence="3" key="1">
    <citation type="submission" date="2016-11" db="EMBL/GenBank/DDBJ databases">
        <authorList>
            <person name="Shukria A."/>
            <person name="Stevens D.C."/>
        </authorList>
    </citation>
    <scope>NUCLEOTIDE SEQUENCE [LARGE SCALE GENOMIC DNA]</scope>
    <source>
        <strain evidence="3">Cbfe23</strain>
    </source>
</reference>
<feature type="domain" description="EF-hand" evidence="1">
    <location>
        <begin position="169"/>
        <end position="204"/>
    </location>
</feature>
<evidence type="ECO:0000313" key="3">
    <source>
        <dbReference type="Proteomes" id="UP000182229"/>
    </source>
</evidence>
<accession>A0A1L9BKE9</accession>
<dbReference type="Proteomes" id="UP000182229">
    <property type="component" value="Unassembled WGS sequence"/>
</dbReference>